<dbReference type="EMBL" id="CP022516">
    <property type="protein sequence ID" value="ASO08388.1"/>
    <property type="molecule type" value="Genomic_DNA"/>
</dbReference>
<geneLocation type="plasmid" evidence="2">
    <name>psms7</name>
</geneLocation>
<dbReference type="Proteomes" id="UP000204551">
    <property type="component" value="Plasmid pSMS7"/>
</dbReference>
<proteinExistence type="predicted"/>
<gene>
    <name evidence="1" type="ORF">AREALGSMS7_05015</name>
</gene>
<protein>
    <submittedName>
        <fullName evidence="1">Uncharacterized protein</fullName>
    </submittedName>
</protein>
<dbReference type="AlphaFoldDB" id="A0A221V4R5"/>
<evidence type="ECO:0000313" key="2">
    <source>
        <dbReference type="Proteomes" id="UP000204551"/>
    </source>
</evidence>
<reference evidence="1 2" key="1">
    <citation type="submission" date="2017-07" db="EMBL/GenBank/DDBJ databases">
        <title>Genome Sequence of Arenibacter algicola Strain SMS7 Isolated from a culture of the Diatom Skeletonema marinoi.</title>
        <authorList>
            <person name="Topel M."/>
            <person name="Pinder M.I.M."/>
            <person name="Johansson O.N."/>
            <person name="Kourtchenko O."/>
            <person name="Godhe A."/>
            <person name="Clarke A.K."/>
        </authorList>
    </citation>
    <scope>NUCLEOTIDE SEQUENCE [LARGE SCALE GENOMIC DNA]</scope>
    <source>
        <strain evidence="1 2">SMS7</strain>
        <plasmid evidence="2">Plasmid psms7</plasmid>
    </source>
</reference>
<evidence type="ECO:0000313" key="1">
    <source>
        <dbReference type="EMBL" id="ASO08388.1"/>
    </source>
</evidence>
<sequence length="143" mass="15817">MAPKGALCAVRSRHGFCGKGKNARLDRALYRKSCRPSPCTTSAALTRLLRAGQNPLQRRSLPIAARTSGGRHSTFLCSLSLSSAEPPSIDGKYSPCPISWPAMLFRKIGFPWRDPPDFPARSQAPKSLLAARHVQRVWHRRGR</sequence>
<name>A0A221V4R5_9FLAO</name>
<accession>A0A221V4R5</accession>
<keyword evidence="1" id="KW-0614">Plasmid</keyword>
<dbReference type="KEGG" id="aalg:AREALGSMS7_05015"/>
<organism evidence="1 2">
    <name type="scientific">Arenibacter algicola</name>
    <dbReference type="NCBI Taxonomy" id="616991"/>
    <lineage>
        <taxon>Bacteria</taxon>
        <taxon>Pseudomonadati</taxon>
        <taxon>Bacteroidota</taxon>
        <taxon>Flavobacteriia</taxon>
        <taxon>Flavobacteriales</taxon>
        <taxon>Flavobacteriaceae</taxon>
        <taxon>Arenibacter</taxon>
    </lineage>
</organism>